<dbReference type="Gene3D" id="3.40.220.10">
    <property type="entry name" value="Leucine Aminopeptidase, subunit E, domain 1"/>
    <property type="match status" value="1"/>
</dbReference>
<evidence type="ECO:0000313" key="3">
    <source>
        <dbReference type="Proteomes" id="UP001217044"/>
    </source>
</evidence>
<dbReference type="CDD" id="cd02908">
    <property type="entry name" value="Macro_OAADPr_deacetylase"/>
    <property type="match status" value="1"/>
</dbReference>
<reference evidence="2 3" key="1">
    <citation type="submission" date="2022-12" db="EMBL/GenBank/DDBJ databases">
        <title>Genome Sequence of Deinococcus aquaticus Type Strain PB314.</title>
        <authorList>
            <person name="Albert C."/>
            <person name="Hill J."/>
            <person name="Boren L."/>
            <person name="Scholz-Ng S."/>
            <person name="Fatema N."/>
            <person name="Grosso R."/>
            <person name="Soboslay E."/>
            <person name="Tuohy J."/>
        </authorList>
    </citation>
    <scope>NUCLEOTIDE SEQUENCE [LARGE SCALE GENOMIC DNA]</scope>
    <source>
        <strain evidence="2 3">PB-314</strain>
    </source>
</reference>
<organism evidence="2 3">
    <name type="scientific">Deinococcus aquaticus</name>
    <dbReference type="NCBI Taxonomy" id="328692"/>
    <lineage>
        <taxon>Bacteria</taxon>
        <taxon>Thermotogati</taxon>
        <taxon>Deinococcota</taxon>
        <taxon>Deinococci</taxon>
        <taxon>Deinococcales</taxon>
        <taxon>Deinococcaceae</taxon>
        <taxon>Deinococcus</taxon>
    </lineage>
</organism>
<name>A0ABY7V3S0_9DEIO</name>
<dbReference type="SUPFAM" id="SSF52949">
    <property type="entry name" value="Macro domain-like"/>
    <property type="match status" value="1"/>
</dbReference>
<proteinExistence type="predicted"/>
<dbReference type="Pfam" id="PF01661">
    <property type="entry name" value="Macro"/>
    <property type="match status" value="1"/>
</dbReference>
<accession>A0ABY7V3S0</accession>
<dbReference type="PROSITE" id="PS51154">
    <property type="entry name" value="MACRO"/>
    <property type="match status" value="1"/>
</dbReference>
<gene>
    <name evidence="2" type="ORF">M8445_04525</name>
</gene>
<keyword evidence="3" id="KW-1185">Reference proteome</keyword>
<evidence type="ECO:0000313" key="2">
    <source>
        <dbReference type="EMBL" id="WDA59481.1"/>
    </source>
</evidence>
<dbReference type="InterPro" id="IPR043472">
    <property type="entry name" value="Macro_dom-like"/>
</dbReference>
<sequence length="172" mass="17678">MPLELIQGDIAAQDTDAIVTAANRELAGGGGVDGVIHRAAGPELLRAIRAIGGTPTGTAVITSAFGLSARGVQYVIHAVGPIWRGGGQGEAEALAGAYRSSLELAAAHGCRSVAFPGISTGVYGYPLDRAAEVALATAQAFLTDHPDMLVRFVLFDGGSLNVFRRALARPRD</sequence>
<dbReference type="SMART" id="SM00506">
    <property type="entry name" value="A1pp"/>
    <property type="match status" value="1"/>
</dbReference>
<dbReference type="Proteomes" id="UP001217044">
    <property type="component" value="Chromosome"/>
</dbReference>
<dbReference type="EMBL" id="CP115165">
    <property type="protein sequence ID" value="WDA59481.1"/>
    <property type="molecule type" value="Genomic_DNA"/>
</dbReference>
<dbReference type="PANTHER" id="PTHR11106">
    <property type="entry name" value="GANGLIOSIDE INDUCED DIFFERENTIATION ASSOCIATED PROTEIN 2-RELATED"/>
    <property type="match status" value="1"/>
</dbReference>
<protein>
    <submittedName>
        <fullName evidence="2">Macro domain-containing protein</fullName>
    </submittedName>
</protein>
<dbReference type="RefSeq" id="WP_273989998.1">
    <property type="nucleotide sequence ID" value="NZ_CP115165.1"/>
</dbReference>
<dbReference type="PANTHER" id="PTHR11106:SF27">
    <property type="entry name" value="MACRO DOMAIN-CONTAINING PROTEIN"/>
    <property type="match status" value="1"/>
</dbReference>
<dbReference type="InterPro" id="IPR002589">
    <property type="entry name" value="Macro_dom"/>
</dbReference>
<evidence type="ECO:0000259" key="1">
    <source>
        <dbReference type="PROSITE" id="PS51154"/>
    </source>
</evidence>
<feature type="domain" description="Macro" evidence="1">
    <location>
        <begin position="1"/>
        <end position="171"/>
    </location>
</feature>